<dbReference type="AlphaFoldDB" id="A0A9E2KBH2"/>
<dbReference type="Proteomes" id="UP000824229">
    <property type="component" value="Unassembled WGS sequence"/>
</dbReference>
<dbReference type="PANTHER" id="PTHR45569">
    <property type="entry name" value="SENSOR PROTEIN KDPD"/>
    <property type="match status" value="1"/>
</dbReference>
<dbReference type="Gene3D" id="3.40.50.620">
    <property type="entry name" value="HUPs"/>
    <property type="match status" value="1"/>
</dbReference>
<proteinExistence type="predicted"/>
<protein>
    <recommendedName>
        <fullName evidence="3">Universal stress protein</fullName>
    </recommendedName>
</protein>
<organism evidence="1 2">
    <name type="scientific">Candidatus Cellulosilyticum pullistercoris</name>
    <dbReference type="NCBI Taxonomy" id="2838521"/>
    <lineage>
        <taxon>Bacteria</taxon>
        <taxon>Bacillati</taxon>
        <taxon>Bacillota</taxon>
        <taxon>Clostridia</taxon>
        <taxon>Lachnospirales</taxon>
        <taxon>Cellulosilyticaceae</taxon>
        <taxon>Cellulosilyticum</taxon>
    </lineage>
</organism>
<dbReference type="PANTHER" id="PTHR45569:SF1">
    <property type="entry name" value="SENSOR PROTEIN KDPD"/>
    <property type="match status" value="1"/>
</dbReference>
<comment type="caution">
    <text evidence="1">The sequence shown here is derived from an EMBL/GenBank/DDBJ whole genome shotgun (WGS) entry which is preliminary data.</text>
</comment>
<reference evidence="1" key="1">
    <citation type="journal article" date="2021" name="PeerJ">
        <title>Extensive microbial diversity within the chicken gut microbiome revealed by metagenomics and culture.</title>
        <authorList>
            <person name="Gilroy R."/>
            <person name="Ravi A."/>
            <person name="Getino M."/>
            <person name="Pursley I."/>
            <person name="Horton D.L."/>
            <person name="Alikhan N.F."/>
            <person name="Baker D."/>
            <person name="Gharbi K."/>
            <person name="Hall N."/>
            <person name="Watson M."/>
            <person name="Adriaenssens E.M."/>
            <person name="Foster-Nyarko E."/>
            <person name="Jarju S."/>
            <person name="Secka A."/>
            <person name="Antonio M."/>
            <person name="Oren A."/>
            <person name="Chaudhuri R.R."/>
            <person name="La Ragione R."/>
            <person name="Hildebrand F."/>
            <person name="Pallen M.J."/>
        </authorList>
    </citation>
    <scope>NUCLEOTIDE SEQUENCE</scope>
    <source>
        <strain evidence="1">B5-657</strain>
    </source>
</reference>
<evidence type="ECO:0008006" key="3">
    <source>
        <dbReference type="Google" id="ProtNLM"/>
    </source>
</evidence>
<dbReference type="InterPro" id="IPR014729">
    <property type="entry name" value="Rossmann-like_a/b/a_fold"/>
</dbReference>
<accession>A0A9E2KBH2</accession>
<dbReference type="GO" id="GO:0005886">
    <property type="term" value="C:plasma membrane"/>
    <property type="evidence" value="ECO:0007669"/>
    <property type="project" value="TreeGrafter"/>
</dbReference>
<dbReference type="GO" id="GO:0000155">
    <property type="term" value="F:phosphorelay sensor kinase activity"/>
    <property type="evidence" value="ECO:0007669"/>
    <property type="project" value="TreeGrafter"/>
</dbReference>
<dbReference type="InterPro" id="IPR052023">
    <property type="entry name" value="Histidine_kinase_KdpD"/>
</dbReference>
<dbReference type="EMBL" id="JAHLFQ010000096">
    <property type="protein sequence ID" value="MBU3803995.1"/>
    <property type="molecule type" value="Genomic_DNA"/>
</dbReference>
<name>A0A9E2KBH2_9FIRM</name>
<sequence>MNPRILVGITIQENSRRLIDEGVRLSKSLNAPLHILHIRKGETIFDDPESSLLLEDLFAYGGELGGELHFLCSEHVSKTFLDFVKDNDITHLVIGESPSHLTNKVPSVYDKLTNQLTDIEITVLQRDTEN</sequence>
<dbReference type="SUPFAM" id="SSF52402">
    <property type="entry name" value="Adenine nucleotide alpha hydrolases-like"/>
    <property type="match status" value="1"/>
</dbReference>
<evidence type="ECO:0000313" key="2">
    <source>
        <dbReference type="Proteomes" id="UP000824229"/>
    </source>
</evidence>
<gene>
    <name evidence="1" type="ORF">H9872_04470</name>
</gene>
<reference evidence="1" key="2">
    <citation type="submission" date="2021-04" db="EMBL/GenBank/DDBJ databases">
        <authorList>
            <person name="Gilroy R."/>
        </authorList>
    </citation>
    <scope>NUCLEOTIDE SEQUENCE</scope>
    <source>
        <strain evidence="1">B5-657</strain>
    </source>
</reference>
<evidence type="ECO:0000313" key="1">
    <source>
        <dbReference type="EMBL" id="MBU3803995.1"/>
    </source>
</evidence>